<evidence type="ECO:0000313" key="9">
    <source>
        <dbReference type="EMBL" id="WDE02095.1"/>
    </source>
</evidence>
<dbReference type="EC" id="3.4.21.-" evidence="7"/>
<dbReference type="SUPFAM" id="SSF50494">
    <property type="entry name" value="Trypsin-like serine proteases"/>
    <property type="match status" value="1"/>
</dbReference>
<dbReference type="InterPro" id="IPR043504">
    <property type="entry name" value="Peptidase_S1_PA_chymotrypsin"/>
</dbReference>
<dbReference type="EMBL" id="CP059736">
    <property type="protein sequence ID" value="WDE02095.1"/>
    <property type="molecule type" value="Genomic_DNA"/>
</dbReference>
<keyword evidence="2 7" id="KW-0645">Protease</keyword>
<dbReference type="InterPro" id="IPR036691">
    <property type="entry name" value="Endo/exonu/phosph_ase_sf"/>
</dbReference>
<protein>
    <recommendedName>
        <fullName evidence="7">Serine protease</fullName>
        <ecNumber evidence="7">3.4.21.-</ecNumber>
    </recommendedName>
</protein>
<evidence type="ECO:0000256" key="5">
    <source>
        <dbReference type="ARBA" id="ARBA00022825"/>
    </source>
</evidence>
<reference evidence="9 10" key="2">
    <citation type="journal article" date="2022" name="Mar. Drugs">
        <title>Bioassay-Guided Fractionation Leads to the Detection of Cholic Acid Generated by the Rare Thalassomonas sp.</title>
        <authorList>
            <person name="Pheiffer F."/>
            <person name="Schneider Y.K."/>
            <person name="Hansen E.H."/>
            <person name="Andersen J.H."/>
            <person name="Isaksson J."/>
            <person name="Busche T."/>
            <person name="R C."/>
            <person name="Kalinowski J."/>
            <person name="Zyl L.V."/>
            <person name="Trindade M."/>
        </authorList>
    </citation>
    <scope>NUCLEOTIDE SEQUENCE [LARGE SCALE GENOMIC DNA]</scope>
    <source>
        <strain evidence="9 10">A5K-106</strain>
    </source>
</reference>
<dbReference type="InterPro" id="IPR009003">
    <property type="entry name" value="Peptidase_S1_PA"/>
</dbReference>
<dbReference type="Pfam" id="PF03372">
    <property type="entry name" value="Exo_endo_phos"/>
    <property type="match status" value="1"/>
</dbReference>
<dbReference type="KEGG" id="tact:SG35_030495"/>
<dbReference type="SUPFAM" id="SSF56219">
    <property type="entry name" value="DNase I-like"/>
    <property type="match status" value="1"/>
</dbReference>
<name>A0AAE9YVM0_9GAMM</name>
<dbReference type="PANTHER" id="PTHR14389:SF3">
    <property type="entry name" value="PROTEIN FAM111A-LIKE"/>
    <property type="match status" value="1"/>
</dbReference>
<dbReference type="AlphaFoldDB" id="A0AAE9YVM0"/>
<dbReference type="PRINTS" id="PR00839">
    <property type="entry name" value="V8PROTEASE"/>
</dbReference>
<dbReference type="GO" id="GO:0016788">
    <property type="term" value="F:hydrolase activity, acting on ester bonds"/>
    <property type="evidence" value="ECO:0007669"/>
    <property type="project" value="UniProtKB-ARBA"/>
</dbReference>
<dbReference type="InterPro" id="IPR005135">
    <property type="entry name" value="Endo/exonuclease/phosphatase"/>
</dbReference>
<keyword evidence="3" id="KW-0732">Signal</keyword>
<dbReference type="InterPro" id="IPR036514">
    <property type="entry name" value="SGNH_hydro_sf"/>
</dbReference>
<evidence type="ECO:0000256" key="3">
    <source>
        <dbReference type="ARBA" id="ARBA00022729"/>
    </source>
</evidence>
<feature type="active site" description="Charge relay system" evidence="6">
    <location>
        <position position="546"/>
    </location>
</feature>
<keyword evidence="10" id="KW-1185">Reference proteome</keyword>
<dbReference type="Proteomes" id="UP000032568">
    <property type="component" value="Chromosome pTact"/>
</dbReference>
<feature type="active site" description="Charge relay system" evidence="6">
    <location>
        <position position="434"/>
    </location>
</feature>
<sequence>MATSQKKITYRQLLDMVKNLDIDESSIAQYLQIDEKNSLAFSPAIKINPERVEMGEDEGEVLLSAFNWLCKKRRQKQYRRKINSGYQGIRIVSEGDSWFQYPIILKDVIDQLFDKYAIYSLGGAGHLLNDMIDEDEITDAVVKEKPDVLLLSAGGNDMVGDRRLATMVDPFDNNDPRRPVSSYINSRFDDFLTELIALYSGLFTRLTSRFPLLVICVHGYDWAIAKKGRWLGKPLASVGFENPDDQTAIVYEMINRFNTALQSLVSNFAGNVRYIDCRGAVAEELWFDELHPDNNGFKSVAARFESMIEAAVAEQLRLLPEQECPGEDAFITSRPLSNQDEAYIACRRARQRGLKVAKVNYDHGKGSLTKAGKGAREEISRYYEKIDLSNDLLKASFLHEGSSKADAVCRIRTPVSSGTGFLIINSSFILTNNHVLEDIATARASIVQFDYEDNENAINVRLQPERFFITNKDLDYTVTACDTSAIENRSAIRLLRDPTTVSVNERVNIVQHPEGRTKEVALRNNQVMALGDHVVHYRTDTQPGSSGSPVFNDDWDLVALHHAGWMEGPQRAINEGIRIASIVNDLILRSRSESTSSALLAELISGVQGSSPFLGFFDIEGVLDDQDLEGEVPNFRGSADFADVMFWNIEHFNNGVSNTRVNKVASIINDFSMDVMGLVEVQEGAMKKLVEALRLKGTETDFEILDVRGSQDLSVLYNRDTTEVMLRDDLNQKYADLLDARTRGGKRAFPREPLFAECTVKADNHGAVKFMLIVLHLKAFGDAASRARRTLASEKLVNIIKDIRDEQSLPVIMGGDYNDILNTEVFAALQDSPDLFALTADDSDSDAATYVGGSRRSVIDHIVISRDLSPADISGDDAAIVRIDKSMADFVNDISDHVPLAMRLVMRGTPVDYN</sequence>
<organism evidence="9 10">
    <name type="scientific">Thalassomonas actiniarum</name>
    <dbReference type="NCBI Taxonomy" id="485447"/>
    <lineage>
        <taxon>Bacteria</taxon>
        <taxon>Pseudomonadati</taxon>
        <taxon>Pseudomonadota</taxon>
        <taxon>Gammaproteobacteria</taxon>
        <taxon>Alteromonadales</taxon>
        <taxon>Colwelliaceae</taxon>
        <taxon>Thalassomonas</taxon>
    </lineage>
</organism>
<keyword evidence="5 7" id="KW-0720">Serine protease</keyword>
<accession>A0AAE9YVM0</accession>
<dbReference type="Pfam" id="PF13365">
    <property type="entry name" value="Trypsin_2"/>
    <property type="match status" value="1"/>
</dbReference>
<comment type="similarity">
    <text evidence="1 7">Belongs to the peptidase S1B family.</text>
</comment>
<reference evidence="9 10" key="1">
    <citation type="journal article" date="2015" name="Genome Announc.">
        <title>Draft Genome Sequences of Marine Isolates of Thalassomonas viridans and Thalassomonas actiniarum.</title>
        <authorList>
            <person name="Olonade I."/>
            <person name="van Zyl L.J."/>
            <person name="Trindade M."/>
        </authorList>
    </citation>
    <scope>NUCLEOTIDE SEQUENCE [LARGE SCALE GENOMIC DNA]</scope>
    <source>
        <strain evidence="9 10">A5K-106</strain>
    </source>
</reference>
<keyword evidence="4 7" id="KW-0378">Hydrolase</keyword>
<evidence type="ECO:0000256" key="2">
    <source>
        <dbReference type="ARBA" id="ARBA00022670"/>
    </source>
</evidence>
<dbReference type="Gene3D" id="3.40.50.1110">
    <property type="entry name" value="SGNH hydrolase"/>
    <property type="match status" value="1"/>
</dbReference>
<evidence type="ECO:0000256" key="6">
    <source>
        <dbReference type="PIRSR" id="PIRSR608256-1"/>
    </source>
</evidence>
<feature type="domain" description="Endonuclease/exonuclease/phosphatase" evidence="8">
    <location>
        <begin position="645"/>
        <end position="897"/>
    </location>
</feature>
<evidence type="ECO:0000259" key="8">
    <source>
        <dbReference type="Pfam" id="PF03372"/>
    </source>
</evidence>
<dbReference type="Gene3D" id="2.40.10.10">
    <property type="entry name" value="Trypsin-like serine proteases"/>
    <property type="match status" value="2"/>
</dbReference>
<evidence type="ECO:0000256" key="1">
    <source>
        <dbReference type="ARBA" id="ARBA00008764"/>
    </source>
</evidence>
<evidence type="ECO:0000313" key="10">
    <source>
        <dbReference type="Proteomes" id="UP000032568"/>
    </source>
</evidence>
<dbReference type="InterPro" id="IPR008256">
    <property type="entry name" value="Peptidase_S1B"/>
</dbReference>
<dbReference type="GO" id="GO:0006508">
    <property type="term" value="P:proteolysis"/>
    <property type="evidence" value="ECO:0007669"/>
    <property type="project" value="UniProtKB-KW"/>
</dbReference>
<dbReference type="CDD" id="cd00229">
    <property type="entry name" value="SGNH_hydrolase"/>
    <property type="match status" value="1"/>
</dbReference>
<dbReference type="GO" id="GO:0008236">
    <property type="term" value="F:serine-type peptidase activity"/>
    <property type="evidence" value="ECO:0007669"/>
    <property type="project" value="UniProtKB-KW"/>
</dbReference>
<feature type="active site" description="Charge relay system" evidence="6">
    <location>
        <position position="473"/>
    </location>
</feature>
<dbReference type="Gene3D" id="3.60.10.10">
    <property type="entry name" value="Endonuclease/exonuclease/phosphatase"/>
    <property type="match status" value="1"/>
</dbReference>
<dbReference type="SUPFAM" id="SSF52266">
    <property type="entry name" value="SGNH hydrolase"/>
    <property type="match status" value="1"/>
</dbReference>
<evidence type="ECO:0000256" key="7">
    <source>
        <dbReference type="RuleBase" id="RU004296"/>
    </source>
</evidence>
<dbReference type="PANTHER" id="PTHR14389">
    <property type="entry name" value="SI:CH1073-475A24.1"/>
    <property type="match status" value="1"/>
</dbReference>
<evidence type="ECO:0000256" key="4">
    <source>
        <dbReference type="ARBA" id="ARBA00022801"/>
    </source>
</evidence>
<proteinExistence type="inferred from homology"/>
<dbReference type="RefSeq" id="WP_053042747.1">
    <property type="nucleotide sequence ID" value="NZ_CP059736.1"/>
</dbReference>
<gene>
    <name evidence="9" type="ORF">SG35_030495</name>
</gene>